<feature type="compositionally biased region" description="Basic and acidic residues" evidence="1">
    <location>
        <begin position="199"/>
        <end position="214"/>
    </location>
</feature>
<gene>
    <name evidence="3" type="ORF">IV203_016432</name>
</gene>
<name>A0A9K3PHD6_9STRA</name>
<feature type="compositionally biased region" description="Polar residues" evidence="1">
    <location>
        <begin position="142"/>
        <end position="152"/>
    </location>
</feature>
<feature type="domain" description="DUF6824" evidence="2">
    <location>
        <begin position="378"/>
        <end position="464"/>
    </location>
</feature>
<comment type="caution">
    <text evidence="3">The sequence shown here is derived from an EMBL/GenBank/DDBJ whole genome shotgun (WGS) entry which is preliminary data.</text>
</comment>
<accession>A0A9K3PHD6</accession>
<feature type="region of interest" description="Disordered" evidence="1">
    <location>
        <begin position="1"/>
        <end position="219"/>
    </location>
</feature>
<dbReference type="InterPro" id="IPR049227">
    <property type="entry name" value="DUF6824"/>
</dbReference>
<protein>
    <recommendedName>
        <fullName evidence="2">DUF6824 domain-containing protein</fullName>
    </recommendedName>
</protein>
<reference evidence="3" key="1">
    <citation type="journal article" date="2021" name="Sci. Rep.">
        <title>Diploid genomic architecture of Nitzschia inconspicua, an elite biomass production diatom.</title>
        <authorList>
            <person name="Oliver A."/>
            <person name="Podell S."/>
            <person name="Pinowska A."/>
            <person name="Traller J.C."/>
            <person name="Smith S.R."/>
            <person name="McClure R."/>
            <person name="Beliaev A."/>
            <person name="Bohutskyi P."/>
            <person name="Hill E.A."/>
            <person name="Rabines A."/>
            <person name="Zheng H."/>
            <person name="Allen L.Z."/>
            <person name="Kuo A."/>
            <person name="Grigoriev I.V."/>
            <person name="Allen A.E."/>
            <person name="Hazlebeck D."/>
            <person name="Allen E.E."/>
        </authorList>
    </citation>
    <scope>NUCLEOTIDE SEQUENCE</scope>
    <source>
        <strain evidence="3">Hildebrandi</strain>
    </source>
</reference>
<sequence>MNEAERRFLETISSDDEDDEIFRSDDESVTEEQPKNKSPNASGGNIKLHPPPALDAANHTKISRMESIRKKRALPLSRNVPRTIPPLTSKKQKSSETNTTKNDENPSFSNKTSAKPPPKSEAIALTEQVCSYPRQSMKVAPKSQTEVTSNELKSGPSKVAPSRRQKSSKLATRRTFKYQRTSYGVNPRDRSPSGAQSQENKEKFCNKRKEESSRMEFSSNDNGLYSLSVERVGELHMHPSVDAYGMVGEAENISKISSCFIPSRSQATYRGNYLGHDYVQNHTTMTIWEEALALQESGTRTMMLSGPKVTPLGIATGMTASVPLVDYPSLARENTLSSRFNSLMGDISIWTTHGVQTLSQLPEGFTSSVVVDKLGMNDVLFGKGMFCQEIPGNIKFRQLIEQRQAHYDNAERKSMKSFVVSEIATTIKKIRKGRFLECVNLFGGQECWLELTDGRAREKIALCFQSMRRTPRVQEELEN</sequence>
<evidence type="ECO:0000313" key="3">
    <source>
        <dbReference type="EMBL" id="KAG7347727.1"/>
    </source>
</evidence>
<dbReference type="Proteomes" id="UP000693970">
    <property type="component" value="Unassembled WGS sequence"/>
</dbReference>
<keyword evidence="4" id="KW-1185">Reference proteome</keyword>
<evidence type="ECO:0000313" key="4">
    <source>
        <dbReference type="Proteomes" id="UP000693970"/>
    </source>
</evidence>
<reference evidence="3" key="2">
    <citation type="submission" date="2021-04" db="EMBL/GenBank/DDBJ databases">
        <authorList>
            <person name="Podell S."/>
        </authorList>
    </citation>
    <scope>NUCLEOTIDE SEQUENCE</scope>
    <source>
        <strain evidence="3">Hildebrandi</strain>
    </source>
</reference>
<organism evidence="3 4">
    <name type="scientific">Nitzschia inconspicua</name>
    <dbReference type="NCBI Taxonomy" id="303405"/>
    <lineage>
        <taxon>Eukaryota</taxon>
        <taxon>Sar</taxon>
        <taxon>Stramenopiles</taxon>
        <taxon>Ochrophyta</taxon>
        <taxon>Bacillariophyta</taxon>
        <taxon>Bacillariophyceae</taxon>
        <taxon>Bacillariophycidae</taxon>
        <taxon>Bacillariales</taxon>
        <taxon>Bacillariaceae</taxon>
        <taxon>Nitzschia</taxon>
    </lineage>
</organism>
<feature type="compositionally biased region" description="Basic residues" evidence="1">
    <location>
        <begin position="161"/>
        <end position="177"/>
    </location>
</feature>
<feature type="compositionally biased region" description="Polar residues" evidence="1">
    <location>
        <begin position="95"/>
        <end position="113"/>
    </location>
</feature>
<dbReference type="Pfam" id="PF20710">
    <property type="entry name" value="DUF6824"/>
    <property type="match status" value="1"/>
</dbReference>
<proteinExistence type="predicted"/>
<evidence type="ECO:0000259" key="2">
    <source>
        <dbReference type="Pfam" id="PF20710"/>
    </source>
</evidence>
<dbReference type="EMBL" id="JAGRRH010000020">
    <property type="protein sequence ID" value="KAG7347727.1"/>
    <property type="molecule type" value="Genomic_DNA"/>
</dbReference>
<evidence type="ECO:0000256" key="1">
    <source>
        <dbReference type="SAM" id="MobiDB-lite"/>
    </source>
</evidence>
<dbReference type="AlphaFoldDB" id="A0A9K3PHD6"/>